<dbReference type="AlphaFoldDB" id="A0A6C0D0H4"/>
<sequence>MNSFNNSNFCPRQNPQPNNFNKFTIEHYGIRTPEKLCRDNGGALAKAEGGASICIKQDFKGTSLQGSSWDYLPKDGEIKFSWEDHKNYVCTETLVGKCLPDKIHVWSYDKGKDRAYFLKNNKPVVAQCTTQPRPSGDTPIGTCRLLSLHEST</sequence>
<evidence type="ECO:0000313" key="1">
    <source>
        <dbReference type="EMBL" id="QHT09922.1"/>
    </source>
</evidence>
<reference evidence="1" key="1">
    <citation type="journal article" date="2020" name="Nature">
        <title>Giant virus diversity and host interactions through global metagenomics.</title>
        <authorList>
            <person name="Schulz F."/>
            <person name="Roux S."/>
            <person name="Paez-Espino D."/>
            <person name="Jungbluth S."/>
            <person name="Walsh D.A."/>
            <person name="Denef V.J."/>
            <person name="McMahon K.D."/>
            <person name="Konstantinidis K.T."/>
            <person name="Eloe-Fadrosh E.A."/>
            <person name="Kyrpides N.C."/>
            <person name="Woyke T."/>
        </authorList>
    </citation>
    <scope>NUCLEOTIDE SEQUENCE</scope>
    <source>
        <strain evidence="1">GVMAG-M-3300023174-104</strain>
    </source>
</reference>
<proteinExistence type="predicted"/>
<organism evidence="1">
    <name type="scientific">viral metagenome</name>
    <dbReference type="NCBI Taxonomy" id="1070528"/>
    <lineage>
        <taxon>unclassified sequences</taxon>
        <taxon>metagenomes</taxon>
        <taxon>organismal metagenomes</taxon>
    </lineage>
</organism>
<protein>
    <submittedName>
        <fullName evidence="1">Uncharacterized protein</fullName>
    </submittedName>
</protein>
<dbReference type="EMBL" id="MN739518">
    <property type="protein sequence ID" value="QHT09922.1"/>
    <property type="molecule type" value="Genomic_DNA"/>
</dbReference>
<name>A0A6C0D0H4_9ZZZZ</name>
<accession>A0A6C0D0H4</accession>